<evidence type="ECO:0000313" key="1">
    <source>
        <dbReference type="EnsemblPlants" id="LPERR06G01720.1"/>
    </source>
</evidence>
<reference evidence="1" key="3">
    <citation type="submission" date="2015-04" db="UniProtKB">
        <authorList>
            <consortium name="EnsemblPlants"/>
        </authorList>
    </citation>
    <scope>IDENTIFICATION</scope>
</reference>
<protein>
    <submittedName>
        <fullName evidence="1">Uncharacterized protein</fullName>
    </submittedName>
</protein>
<keyword evidence="2" id="KW-1185">Reference proteome</keyword>
<proteinExistence type="predicted"/>
<accession>A0A0D9WLE5</accession>
<organism evidence="1 2">
    <name type="scientific">Leersia perrieri</name>
    <dbReference type="NCBI Taxonomy" id="77586"/>
    <lineage>
        <taxon>Eukaryota</taxon>
        <taxon>Viridiplantae</taxon>
        <taxon>Streptophyta</taxon>
        <taxon>Embryophyta</taxon>
        <taxon>Tracheophyta</taxon>
        <taxon>Spermatophyta</taxon>
        <taxon>Magnoliopsida</taxon>
        <taxon>Liliopsida</taxon>
        <taxon>Poales</taxon>
        <taxon>Poaceae</taxon>
        <taxon>BOP clade</taxon>
        <taxon>Oryzoideae</taxon>
        <taxon>Oryzeae</taxon>
        <taxon>Oryzinae</taxon>
        <taxon>Leersia</taxon>
    </lineage>
</organism>
<reference evidence="2" key="2">
    <citation type="submission" date="2013-12" db="EMBL/GenBank/DDBJ databases">
        <authorList>
            <person name="Yu Y."/>
            <person name="Lee S."/>
            <person name="de Baynast K."/>
            <person name="Wissotski M."/>
            <person name="Liu L."/>
            <person name="Talag J."/>
            <person name="Goicoechea J."/>
            <person name="Angelova A."/>
            <person name="Jetty R."/>
            <person name="Kudrna D."/>
            <person name="Golser W."/>
            <person name="Rivera L."/>
            <person name="Zhang J."/>
            <person name="Wing R."/>
        </authorList>
    </citation>
    <scope>NUCLEOTIDE SEQUENCE</scope>
</reference>
<name>A0A0D9WLE5_9ORYZ</name>
<dbReference type="Gramene" id="LPERR06G01720.1">
    <property type="protein sequence ID" value="LPERR06G01720.1"/>
    <property type="gene ID" value="LPERR06G01720"/>
</dbReference>
<reference evidence="1 2" key="1">
    <citation type="submission" date="2012-08" db="EMBL/GenBank/DDBJ databases">
        <title>Oryza genome evolution.</title>
        <authorList>
            <person name="Wing R.A."/>
        </authorList>
    </citation>
    <scope>NUCLEOTIDE SEQUENCE</scope>
</reference>
<evidence type="ECO:0000313" key="2">
    <source>
        <dbReference type="Proteomes" id="UP000032180"/>
    </source>
</evidence>
<sequence>MTDSSGPSVHDPAAGSVRDRTCGRFWMQFIRGEIIIGCGIRCAAAAGRPICWLSLPCCMRPNATQI</sequence>
<dbReference type="Proteomes" id="UP000032180">
    <property type="component" value="Chromosome 6"/>
</dbReference>
<dbReference type="EnsemblPlants" id="LPERR06G01720.1">
    <property type="protein sequence ID" value="LPERR06G01720.1"/>
    <property type="gene ID" value="LPERR06G01720"/>
</dbReference>
<dbReference type="HOGENOM" id="CLU_2834825_0_0_1"/>
<dbReference type="AlphaFoldDB" id="A0A0D9WLE5"/>